<proteinExistence type="predicted"/>
<dbReference type="Proteomes" id="UP000831021">
    <property type="component" value="Segment"/>
</dbReference>
<gene>
    <name evidence="1" type="ORF">fado_54</name>
</gene>
<name>A0AAE9GCD7_9CAUD</name>
<reference evidence="1 2" key="1">
    <citation type="submission" date="2022-01" db="EMBL/GenBank/DDBJ databases">
        <authorList>
            <person name="Stokar-Avihail A."/>
        </authorList>
    </citation>
    <scope>NUCLEOTIDE SEQUENCE [LARGE SCALE GENOMIC DNA]</scope>
</reference>
<evidence type="ECO:0000313" key="2">
    <source>
        <dbReference type="Proteomes" id="UP000831021"/>
    </source>
</evidence>
<organism evidence="1 2">
    <name type="scientific">Bacillus phage FADO</name>
    <dbReference type="NCBI Taxonomy" id="2917160"/>
    <lineage>
        <taxon>Viruses</taxon>
        <taxon>Duplodnaviria</taxon>
        <taxon>Heunggongvirae</taxon>
        <taxon>Uroviricota</taxon>
        <taxon>Caudoviricetes</taxon>
        <taxon>Heleneionescovirinae</taxon>
        <taxon>Zhangjivirus</taxon>
        <taxon>Zhangjivirus fado</taxon>
    </lineage>
</organism>
<keyword evidence="2" id="KW-1185">Reference proteome</keyword>
<dbReference type="EMBL" id="OM236516">
    <property type="protein sequence ID" value="UNY48769.1"/>
    <property type="molecule type" value="Genomic_DNA"/>
</dbReference>
<sequence length="109" mass="12744">MKRKPLFFTQHQLKRMAQRGMSKAIIESVVNNGVWKKGKPYVYEIEYKGVIVILYEQKTQYNVGTCKLNRKYTLKAEKMKDEMGIGFWQAVHKIVKSIDVTNDNNSVDK</sequence>
<evidence type="ECO:0000313" key="1">
    <source>
        <dbReference type="EMBL" id="UNY48769.1"/>
    </source>
</evidence>
<protein>
    <submittedName>
        <fullName evidence="1">Uncharacterized protein</fullName>
    </submittedName>
</protein>
<accession>A0AAE9GCD7</accession>